<accession>A0ABS5JYD4</accession>
<dbReference type="InterPro" id="IPR005797">
    <property type="entry name" value="Cyt_b/b6_N"/>
</dbReference>
<keyword evidence="8" id="KW-0408">Iron</keyword>
<dbReference type="InterPro" id="IPR027387">
    <property type="entry name" value="Cytb/b6-like_sf"/>
</dbReference>
<comment type="subcellular location">
    <subcellularLocation>
        <location evidence="1">Membrane</location>
        <topology evidence="1">Multi-pass membrane protein</topology>
    </subcellularLocation>
</comment>
<dbReference type="RefSeq" id="WP_212217112.1">
    <property type="nucleotide sequence ID" value="NZ_JAGUCO010000016.1"/>
</dbReference>
<sequence length="424" mass="48416">MNTAGHSKAITKLLLHLHPNKVDEQSIKFTRTFGLGGVAALLFVILFITGMLLRFAYVPSVKEAYDSIIELQNNVVFGQLLRNLHYWSGMGLVLVSFLHVIRVFYSQSIYYERRKNWIYGLLMMFLVLFSNFTGYLLPWDQLAFWAVTIMTNMLSYIPFIGDALADMVRGGDEVTEITLLRFYHFHTGLLPLLMVFLMSIHFWLVRKSKGVTVQTSEKREMVPTHPNLLYKEIVVALIVIVALFLFSMLVNAPLQDKANPLISPNPSKAPWYFMGFQELLLHIHPGFGIFVIPLLVTAFLVYIPYMKYTDLKVGVWFNSDKGKKLTLITFVFAVLLTLVVIVTSEYFLDLRDWMPQVPVLISTGLLLLLLYMVPAAAYLYYIKSKFDAAKIDIVMAMFTILITAYIVMTIVGSLLRGEGMHLFA</sequence>
<keyword evidence="3" id="KW-0349">Heme</keyword>
<evidence type="ECO:0000256" key="2">
    <source>
        <dbReference type="ARBA" id="ARBA00022448"/>
    </source>
</evidence>
<name>A0ABS5JYD4_9BACT</name>
<dbReference type="PROSITE" id="PS51003">
    <property type="entry name" value="CYTB_CTER"/>
    <property type="match status" value="1"/>
</dbReference>
<evidence type="ECO:0000256" key="5">
    <source>
        <dbReference type="ARBA" id="ARBA00022723"/>
    </source>
</evidence>
<dbReference type="Proteomes" id="UP000708576">
    <property type="component" value="Unassembled WGS sequence"/>
</dbReference>
<feature type="domain" description="Cytochrome b/b6 N-terminal region profile" evidence="11">
    <location>
        <begin position="1"/>
        <end position="214"/>
    </location>
</feature>
<proteinExistence type="predicted"/>
<reference evidence="13 14" key="1">
    <citation type="journal article" date="2015" name="Int. J. Syst. Evol. Microbiol.">
        <title>Carboxylicivirga linearis sp. nov., isolated from a sea cucumber culture pond.</title>
        <authorList>
            <person name="Wang F.Q."/>
            <person name="Zhou Y.X."/>
            <person name="Lin X.Z."/>
            <person name="Chen G.J."/>
            <person name="Du Z.J."/>
        </authorList>
    </citation>
    <scope>NUCLEOTIDE SEQUENCE [LARGE SCALE GENOMIC DNA]</scope>
    <source>
        <strain evidence="13 14">FB218</strain>
    </source>
</reference>
<dbReference type="InterPro" id="IPR016174">
    <property type="entry name" value="Di-haem_cyt_TM"/>
</dbReference>
<evidence type="ECO:0000259" key="12">
    <source>
        <dbReference type="PROSITE" id="PS51003"/>
    </source>
</evidence>
<evidence type="ECO:0000256" key="6">
    <source>
        <dbReference type="ARBA" id="ARBA00022982"/>
    </source>
</evidence>
<dbReference type="Pfam" id="PF00033">
    <property type="entry name" value="Cytochrome_B"/>
    <property type="match status" value="1"/>
</dbReference>
<dbReference type="PROSITE" id="PS51002">
    <property type="entry name" value="CYTB_NTER"/>
    <property type="match status" value="1"/>
</dbReference>
<feature type="transmembrane region" description="Helical" evidence="10">
    <location>
        <begin position="393"/>
        <end position="415"/>
    </location>
</feature>
<feature type="transmembrane region" description="Helical" evidence="10">
    <location>
        <begin position="233"/>
        <end position="254"/>
    </location>
</feature>
<dbReference type="PANTHER" id="PTHR19271">
    <property type="entry name" value="CYTOCHROME B"/>
    <property type="match status" value="1"/>
</dbReference>
<gene>
    <name evidence="13" type="ORF">KEM10_16375</name>
</gene>
<feature type="transmembrane region" description="Helical" evidence="10">
    <location>
        <begin position="84"/>
        <end position="105"/>
    </location>
</feature>
<dbReference type="PANTHER" id="PTHR19271:SF16">
    <property type="entry name" value="CYTOCHROME B"/>
    <property type="match status" value="1"/>
</dbReference>
<comment type="caution">
    <text evidence="13">The sequence shown here is derived from an EMBL/GenBank/DDBJ whole genome shotgun (WGS) entry which is preliminary data.</text>
</comment>
<evidence type="ECO:0000313" key="14">
    <source>
        <dbReference type="Proteomes" id="UP000708576"/>
    </source>
</evidence>
<dbReference type="SUPFAM" id="SSF81342">
    <property type="entry name" value="Transmembrane di-heme cytochromes"/>
    <property type="match status" value="1"/>
</dbReference>
<evidence type="ECO:0000256" key="1">
    <source>
        <dbReference type="ARBA" id="ARBA00004141"/>
    </source>
</evidence>
<evidence type="ECO:0000256" key="9">
    <source>
        <dbReference type="ARBA" id="ARBA00023136"/>
    </source>
</evidence>
<keyword evidence="9 10" id="KW-0472">Membrane</keyword>
<evidence type="ECO:0000256" key="7">
    <source>
        <dbReference type="ARBA" id="ARBA00022989"/>
    </source>
</evidence>
<evidence type="ECO:0000256" key="10">
    <source>
        <dbReference type="SAM" id="Phobius"/>
    </source>
</evidence>
<evidence type="ECO:0000256" key="8">
    <source>
        <dbReference type="ARBA" id="ARBA00023004"/>
    </source>
</evidence>
<dbReference type="InterPro" id="IPR005798">
    <property type="entry name" value="Cyt_b/b6_C"/>
</dbReference>
<evidence type="ECO:0000256" key="3">
    <source>
        <dbReference type="ARBA" id="ARBA00022617"/>
    </source>
</evidence>
<keyword evidence="7 10" id="KW-1133">Transmembrane helix</keyword>
<feature type="transmembrane region" description="Helical" evidence="10">
    <location>
        <begin position="117"/>
        <end position="136"/>
    </location>
</feature>
<keyword evidence="6" id="KW-0249">Electron transport</keyword>
<keyword evidence="5" id="KW-0479">Metal-binding</keyword>
<evidence type="ECO:0000259" key="11">
    <source>
        <dbReference type="PROSITE" id="PS51002"/>
    </source>
</evidence>
<feature type="transmembrane region" description="Helical" evidence="10">
    <location>
        <begin position="279"/>
        <end position="305"/>
    </location>
</feature>
<organism evidence="13 14">
    <name type="scientific">Carboxylicivirga linearis</name>
    <dbReference type="NCBI Taxonomy" id="1628157"/>
    <lineage>
        <taxon>Bacteria</taxon>
        <taxon>Pseudomonadati</taxon>
        <taxon>Bacteroidota</taxon>
        <taxon>Bacteroidia</taxon>
        <taxon>Marinilabiliales</taxon>
        <taxon>Marinilabiliaceae</taxon>
        <taxon>Carboxylicivirga</taxon>
    </lineage>
</organism>
<keyword evidence="4 10" id="KW-0812">Transmembrane</keyword>
<feature type="transmembrane region" description="Helical" evidence="10">
    <location>
        <begin position="182"/>
        <end position="204"/>
    </location>
</feature>
<evidence type="ECO:0000313" key="13">
    <source>
        <dbReference type="EMBL" id="MBS2099868.1"/>
    </source>
</evidence>
<feature type="transmembrane region" description="Helical" evidence="10">
    <location>
        <begin position="325"/>
        <end position="347"/>
    </location>
</feature>
<dbReference type="EMBL" id="JAGUCO010000016">
    <property type="protein sequence ID" value="MBS2099868.1"/>
    <property type="molecule type" value="Genomic_DNA"/>
</dbReference>
<feature type="domain" description="Cytochrome b/b6 C-terminal region profile" evidence="12">
    <location>
        <begin position="214"/>
        <end position="384"/>
    </location>
</feature>
<feature type="transmembrane region" description="Helical" evidence="10">
    <location>
        <begin position="359"/>
        <end position="381"/>
    </location>
</feature>
<keyword evidence="2" id="KW-0813">Transport</keyword>
<feature type="transmembrane region" description="Helical" evidence="10">
    <location>
        <begin position="33"/>
        <end position="57"/>
    </location>
</feature>
<keyword evidence="14" id="KW-1185">Reference proteome</keyword>
<protein>
    <submittedName>
        <fullName evidence="13">Cytochrome b N-terminal domain-containing protein</fullName>
    </submittedName>
</protein>
<dbReference type="Gene3D" id="1.20.810.10">
    <property type="entry name" value="Cytochrome Bc1 Complex, Chain C"/>
    <property type="match status" value="1"/>
</dbReference>
<evidence type="ECO:0000256" key="4">
    <source>
        <dbReference type="ARBA" id="ARBA00022692"/>
    </source>
</evidence>